<gene>
    <name evidence="1" type="ORF">FSB_LOCUS58255</name>
</gene>
<accession>A0A2N9J1S1</accession>
<reference evidence="1" key="1">
    <citation type="submission" date="2018-02" db="EMBL/GenBank/DDBJ databases">
        <authorList>
            <person name="Cohen D.B."/>
            <person name="Kent A.D."/>
        </authorList>
    </citation>
    <scope>NUCLEOTIDE SEQUENCE</scope>
</reference>
<dbReference type="AlphaFoldDB" id="A0A2N9J1S1"/>
<protein>
    <submittedName>
        <fullName evidence="1">Uncharacterized protein</fullName>
    </submittedName>
</protein>
<name>A0A2N9J1S1_FAGSY</name>
<evidence type="ECO:0000313" key="1">
    <source>
        <dbReference type="EMBL" id="SPD30373.1"/>
    </source>
</evidence>
<organism evidence="1">
    <name type="scientific">Fagus sylvatica</name>
    <name type="common">Beechnut</name>
    <dbReference type="NCBI Taxonomy" id="28930"/>
    <lineage>
        <taxon>Eukaryota</taxon>
        <taxon>Viridiplantae</taxon>
        <taxon>Streptophyta</taxon>
        <taxon>Embryophyta</taxon>
        <taxon>Tracheophyta</taxon>
        <taxon>Spermatophyta</taxon>
        <taxon>Magnoliopsida</taxon>
        <taxon>eudicotyledons</taxon>
        <taxon>Gunneridae</taxon>
        <taxon>Pentapetalae</taxon>
        <taxon>rosids</taxon>
        <taxon>fabids</taxon>
        <taxon>Fagales</taxon>
        <taxon>Fagaceae</taxon>
        <taxon>Fagus</taxon>
    </lineage>
</organism>
<proteinExistence type="predicted"/>
<sequence length="106" mass="12083">MGRSSKQVEIEGMSIENFYWGWGRLRWVFMGWGCGEGGEKFWWWWRQVKWGQQLGEALASSSAFGEDDAIGLSDFLVSSLRSSLDLTVHSLESVNPLTDLRVYGND</sequence>
<dbReference type="EMBL" id="OIVN01006314">
    <property type="protein sequence ID" value="SPD30373.1"/>
    <property type="molecule type" value="Genomic_DNA"/>
</dbReference>